<dbReference type="InterPro" id="IPR051199">
    <property type="entry name" value="LPS_LOS_Heptosyltrfase"/>
</dbReference>
<protein>
    <submittedName>
        <fullName evidence="3">ADP-heptose:LPS heptosyltransferase</fullName>
    </submittedName>
</protein>
<evidence type="ECO:0000256" key="1">
    <source>
        <dbReference type="ARBA" id="ARBA00022676"/>
    </source>
</evidence>
<evidence type="ECO:0000313" key="3">
    <source>
        <dbReference type="EMBL" id="SKB87322.1"/>
    </source>
</evidence>
<dbReference type="GO" id="GO:0009244">
    <property type="term" value="P:lipopolysaccharide core region biosynthetic process"/>
    <property type="evidence" value="ECO:0007669"/>
    <property type="project" value="TreeGrafter"/>
</dbReference>
<proteinExistence type="predicted"/>
<dbReference type="GO" id="GO:0008713">
    <property type="term" value="F:ADP-heptose-lipopolysaccharide heptosyltransferase activity"/>
    <property type="evidence" value="ECO:0007669"/>
    <property type="project" value="TreeGrafter"/>
</dbReference>
<keyword evidence="4" id="KW-1185">Reference proteome</keyword>
<dbReference type="STRING" id="623280.SAMN05660226_03541"/>
<keyword evidence="1" id="KW-0328">Glycosyltransferase</keyword>
<dbReference type="PANTHER" id="PTHR30160">
    <property type="entry name" value="TETRAACYLDISACCHARIDE 4'-KINASE-RELATED"/>
    <property type="match status" value="1"/>
</dbReference>
<reference evidence="3 4" key="1">
    <citation type="submission" date="2017-02" db="EMBL/GenBank/DDBJ databases">
        <authorList>
            <person name="Peterson S.W."/>
        </authorList>
    </citation>
    <scope>NUCLEOTIDE SEQUENCE [LARGE SCALE GENOMIC DNA]</scope>
    <source>
        <strain evidence="3 4">DSM 22899</strain>
    </source>
</reference>
<dbReference type="CDD" id="cd03789">
    <property type="entry name" value="GT9_LPS_heptosyltransferase"/>
    <property type="match status" value="1"/>
</dbReference>
<accession>A0A1T5ETQ1</accession>
<organism evidence="3 4">
    <name type="scientific">Parapedobacter luteus</name>
    <dbReference type="NCBI Taxonomy" id="623280"/>
    <lineage>
        <taxon>Bacteria</taxon>
        <taxon>Pseudomonadati</taxon>
        <taxon>Bacteroidota</taxon>
        <taxon>Sphingobacteriia</taxon>
        <taxon>Sphingobacteriales</taxon>
        <taxon>Sphingobacteriaceae</taxon>
        <taxon>Parapedobacter</taxon>
    </lineage>
</organism>
<dbReference type="InterPro" id="IPR002201">
    <property type="entry name" value="Glyco_trans_9"/>
</dbReference>
<dbReference type="Pfam" id="PF01075">
    <property type="entry name" value="Glyco_transf_9"/>
    <property type="match status" value="1"/>
</dbReference>
<evidence type="ECO:0000313" key="4">
    <source>
        <dbReference type="Proteomes" id="UP000190541"/>
    </source>
</evidence>
<dbReference type="Gene3D" id="3.40.50.2000">
    <property type="entry name" value="Glycogen Phosphorylase B"/>
    <property type="match status" value="2"/>
</dbReference>
<dbReference type="OrthoDB" id="9797795at2"/>
<gene>
    <name evidence="3" type="ORF">SAMN05660226_03541</name>
</gene>
<dbReference type="PANTHER" id="PTHR30160:SF1">
    <property type="entry name" value="LIPOPOLYSACCHARIDE 1,2-N-ACETYLGLUCOSAMINETRANSFERASE-RELATED"/>
    <property type="match status" value="1"/>
</dbReference>
<evidence type="ECO:0000256" key="2">
    <source>
        <dbReference type="ARBA" id="ARBA00022679"/>
    </source>
</evidence>
<keyword evidence="2 3" id="KW-0808">Transferase</keyword>
<dbReference type="Proteomes" id="UP000190541">
    <property type="component" value="Unassembled WGS sequence"/>
</dbReference>
<dbReference type="SUPFAM" id="SSF53756">
    <property type="entry name" value="UDP-Glycosyltransferase/glycogen phosphorylase"/>
    <property type="match status" value="1"/>
</dbReference>
<dbReference type="RefSeq" id="WP_079718182.1">
    <property type="nucleotide sequence ID" value="NZ_FUYS01000011.1"/>
</dbReference>
<dbReference type="GO" id="GO:0005829">
    <property type="term" value="C:cytosol"/>
    <property type="evidence" value="ECO:0007669"/>
    <property type="project" value="TreeGrafter"/>
</dbReference>
<dbReference type="AlphaFoldDB" id="A0A1T5ETQ1"/>
<sequence length="367" mass="40586">MDNWNSCTNLLIIRPDNIGDVLMSSPAIRAIKRSFGCKITLLTSEAGAAASALLPEVDETLVANFPWVKHTSSIQPAYLSKMVSRLKNAAFDGCVIFTVYSQNPLPTAMLAWAAGIPRRLAYCRENPYDLLTRWVPDDEPYSHIRHQVVRDLDLVEQIGAYTNDDRITIAVPAEAHIRAMAKLARIGMDTRQPFVIFHAGVSEPKRAFPVDRWMELTKRVLAAHPAKQIVFTGNSDERALTDCLSRASGPGTFSAGGLLDIAEFAAVIRQATLVVSVNTATIHLAAAFGRPLVVLYALTNPQHTPWRCPHMLFPYSITDKSLQSRNEVIRHVDRSLYQEKIDLPATEAISNAIDMVLNRQGEGQLAC</sequence>
<dbReference type="EMBL" id="FUYS01000011">
    <property type="protein sequence ID" value="SKB87322.1"/>
    <property type="molecule type" value="Genomic_DNA"/>
</dbReference>
<name>A0A1T5ETQ1_9SPHI</name>